<dbReference type="GO" id="GO:0004866">
    <property type="term" value="F:endopeptidase inhibitor activity"/>
    <property type="evidence" value="ECO:0007669"/>
    <property type="project" value="InterPro"/>
</dbReference>
<dbReference type="InterPro" id="IPR001599">
    <property type="entry name" value="Macroglobln_a2"/>
</dbReference>
<accession>A0A5C1YM61</accession>
<keyword evidence="7" id="KW-1185">Reference proteome</keyword>
<dbReference type="EMBL" id="CP043506">
    <property type="protein sequence ID" value="QEO17031.1"/>
    <property type="molecule type" value="Genomic_DNA"/>
</dbReference>
<comment type="similarity">
    <text evidence="1">Belongs to the protease inhibitor I39 (alpha-2-macroglobulin) family. Bacterial alpha-2-macroglobulin subfamily.</text>
</comment>
<dbReference type="SMART" id="SM01359">
    <property type="entry name" value="A2M_N_2"/>
    <property type="match status" value="1"/>
</dbReference>
<dbReference type="InterPro" id="IPR021868">
    <property type="entry name" value="Alpha_2_Macroglob_MG3"/>
</dbReference>
<dbReference type="KEGG" id="acek:FLP30_04145"/>
<dbReference type="Gene3D" id="1.50.10.20">
    <property type="match status" value="1"/>
</dbReference>
<dbReference type="Pfam" id="PF00207">
    <property type="entry name" value="A2M"/>
    <property type="match status" value="1"/>
</dbReference>
<dbReference type="SMART" id="SM01360">
    <property type="entry name" value="A2M"/>
    <property type="match status" value="1"/>
</dbReference>
<reference evidence="6 7" key="1">
    <citation type="submission" date="2019-09" db="EMBL/GenBank/DDBJ databases">
        <title>Genome sequencing of strain KACC 21233.</title>
        <authorList>
            <person name="Heo J."/>
            <person name="Kim S.-J."/>
            <person name="Kim J.-S."/>
            <person name="Hong S.-B."/>
            <person name="Kwon S.-W."/>
        </authorList>
    </citation>
    <scope>NUCLEOTIDE SEQUENCE [LARGE SCALE GENOMIC DNA]</scope>
    <source>
        <strain evidence="6 7">KACC 21233</strain>
    </source>
</reference>
<feature type="compositionally biased region" description="Low complexity" evidence="2">
    <location>
        <begin position="1274"/>
        <end position="1290"/>
    </location>
</feature>
<name>A0A5C1YM61_9PROT</name>
<dbReference type="InterPro" id="IPR041203">
    <property type="entry name" value="Bact_A2M_MG5"/>
</dbReference>
<evidence type="ECO:0000256" key="3">
    <source>
        <dbReference type="SAM" id="SignalP"/>
    </source>
</evidence>
<proteinExistence type="inferred from homology"/>
<evidence type="ECO:0008006" key="8">
    <source>
        <dbReference type="Google" id="ProtNLM"/>
    </source>
</evidence>
<dbReference type="InterPro" id="IPR008930">
    <property type="entry name" value="Terpenoid_cyclase/PrenylTrfase"/>
</dbReference>
<dbReference type="Pfam" id="PF01835">
    <property type="entry name" value="MG2"/>
    <property type="match status" value="1"/>
</dbReference>
<feature type="chain" id="PRO_5022718397" description="Alpha-2-macroglobulin family protein" evidence="3">
    <location>
        <begin position="21"/>
        <end position="1672"/>
    </location>
</feature>
<dbReference type="RefSeq" id="WP_149278710.1">
    <property type="nucleotide sequence ID" value="NZ_CP043506.1"/>
</dbReference>
<feature type="region of interest" description="Disordered" evidence="2">
    <location>
        <begin position="1274"/>
        <end position="1298"/>
    </location>
</feature>
<organism evidence="6 7">
    <name type="scientific">Acetobacter vaccinii</name>
    <dbReference type="NCBI Taxonomy" id="2592655"/>
    <lineage>
        <taxon>Bacteria</taxon>
        <taxon>Pseudomonadati</taxon>
        <taxon>Pseudomonadota</taxon>
        <taxon>Alphaproteobacteria</taxon>
        <taxon>Acetobacterales</taxon>
        <taxon>Acetobacteraceae</taxon>
        <taxon>Acetobacter</taxon>
    </lineage>
</organism>
<dbReference type="PANTHER" id="PTHR40094:SF1">
    <property type="entry name" value="UBIQUITIN DOMAIN-CONTAINING PROTEIN"/>
    <property type="match status" value="1"/>
</dbReference>
<dbReference type="InterPro" id="IPR026284">
    <property type="entry name" value="A2MG_proteobact"/>
</dbReference>
<evidence type="ECO:0000256" key="1">
    <source>
        <dbReference type="ARBA" id="ARBA00010556"/>
    </source>
</evidence>
<feature type="domain" description="Alpha-2-macroglobulin bait region" evidence="4">
    <location>
        <begin position="751"/>
        <end position="899"/>
    </location>
</feature>
<dbReference type="InterPro" id="IPR051802">
    <property type="entry name" value="YfhM-like"/>
</dbReference>
<dbReference type="InterPro" id="IPR041462">
    <property type="entry name" value="Bact_A2M_MG6"/>
</dbReference>
<feature type="domain" description="Alpha-2-macroglobulin" evidence="5">
    <location>
        <begin position="960"/>
        <end position="1048"/>
    </location>
</feature>
<dbReference type="Pfam" id="PF07703">
    <property type="entry name" value="A2M_BRD"/>
    <property type="match status" value="1"/>
</dbReference>
<evidence type="ECO:0000313" key="7">
    <source>
        <dbReference type="Proteomes" id="UP000324536"/>
    </source>
</evidence>
<gene>
    <name evidence="6" type="ORF">FLP30_04145</name>
</gene>
<protein>
    <recommendedName>
        <fullName evidence="8">Alpha-2-macroglobulin family protein</fullName>
    </recommendedName>
</protein>
<sequence>MKKYALVWCAALPIATVAQAADLPAPPDTQAEAATSTPEPLRFVQQDLNGSGERPELCLTFNQRLDPTQTRSLAAAITLKPAVPYAPHVSNTQFCLGGLAYNTSYILRVSTAFHAANGTRLDKAYTLNASFADRTPSVGLIGNGYTLPRLTSNGPVVQSVNVKTVRLHVLRMTPHVAAAQIGEGRISLDQTSMTGSDLAYLAQNWLTDVWHGTMAIDDQHNVSTSTAFPLATALTGKGPGLYLVTAENVALNPSASPVELALQPIPPGGNDSAPYNPAQYNSFAAHWVSLSNLGLTALRGTDGLHVSVRSLATGTGVADTQLALVAQSGDVLASAHTDSNGNAVFAPGLMRGTNANTPRQLIATQGNDQAIMALTGPWFDFSSRGAEGSGQFGMARAVIQTERGIYRPGETVNALVLLRDKTGHALTHQPLTVVLRRSDGQKDSTRTLTQDQDGGYTLQLPVSRSAPAGPWRIEVMLDPTSAPLAATSFQVADFTPQTLTATLKAPDQAVSDQPMDVQVAANFLYGAPASDLRVEGEWRLVPNPTPLPAYKDWVFGYATETLPDSSGNLDFPPTDAKGNTLATVPVSLPPGLTQRLAIALTARVIEPSGHPITKMLTVPLRRTTPLIGLHVAPTSTEDTQTAVPVSIVTLNPNGTQPVPLSGLRWTLSRVNSVYDWAHVDGRWEFHEHQVDVPVTSGSLTTDKAGRGTLSPSLDWGSYRLSVDDPASGAGTSTVLHVGWAATTGDTTPDALPVSVRDHAIAPGGSTVLHIPAGLDGVADITFATDHVLSTQSVTVPKDGVDIPVTAGTDWGVGAYALVTLHRPLSGPRRPHDPVRAVGIAWIGINQDPHHLSVTLGGPDTIRPRQQVTIPVDVHGGPGAPAGQTVSLTLAAVDEGILALTHYNQTNLFDTLFGKPALGVDMRDTYGTLLLDMAAAGRIREGGDDGEGEGGADITTARSVSLFSGPVTLDAHGHGQVTLDIPDFEGALRLMASAWSQDGVGDARRDITVRDPVFPDLALPRFIAPGDTAQPLLSIVNTDGQAGTYTAHLTVSGPLQISGPSSLTTELKPGERKSARVSLNATAEGEGHLHLVLTRAGSNTALLTRDWVLTSRAGHAPFTTTHALALPAGASATVDPTWLNGIAPSSLRATLGFSAAKGIDTVALLETLNTTPWGDSQTLAAIARPLLSLKNPTLSGPGASPATLHAQVQATVDTLLNRQNAAGRFGLTRLDDGQGLPETQDYITDFLTRAKTAGYAVPENRLRLALDLIESTQLQAGTQDQTDDTSTSSEDAANRASQIASDRATKAYAAYILARAGRLHPQIVRDMAQSIAQHPDGAGFSLIWADSPVANTLATPVAIGHIATAQALDDAASTGPLSPDTLYDAAIAALGPVLKGPPPADSLLYWAHVRDLTGLMPLTAEGHDEARTQALADRYAQLSIDPGQLDAPEKAALLETVAALNADMPGRSLSLNGQAEPALTTHLPSARVVSATQVKKGLTVSNTGTRPLYGTLTVRGVPSGAVASQAAGLSISVRYTTLSGEPLDVTHLKQNDRFVVIIKGAPQAPGLQRLGLLHMLPAGWGVESVLSTNSNGYDFTGPLSETLSTTFQADRLVALVAVNPTSDETNQRSFTIAYIARATMPGHYIRPETLVQVMGRPAIMARSASGITDISPP</sequence>
<dbReference type="Gene3D" id="2.60.40.1930">
    <property type="match status" value="1"/>
</dbReference>
<dbReference type="Pfam" id="PF11974">
    <property type="entry name" value="bMG3"/>
    <property type="match status" value="1"/>
</dbReference>
<evidence type="ECO:0000313" key="6">
    <source>
        <dbReference type="EMBL" id="QEO17031.1"/>
    </source>
</evidence>
<feature type="signal peptide" evidence="3">
    <location>
        <begin position="1"/>
        <end position="20"/>
    </location>
</feature>
<evidence type="ECO:0000256" key="2">
    <source>
        <dbReference type="SAM" id="MobiDB-lite"/>
    </source>
</evidence>
<dbReference type="Pfam" id="PF17962">
    <property type="entry name" value="bMG6"/>
    <property type="match status" value="1"/>
</dbReference>
<dbReference type="SUPFAM" id="SSF48239">
    <property type="entry name" value="Terpenoid cyclases/Protein prenyltransferases"/>
    <property type="match status" value="1"/>
</dbReference>
<evidence type="ECO:0000259" key="5">
    <source>
        <dbReference type="SMART" id="SM01360"/>
    </source>
</evidence>
<dbReference type="InterPro" id="IPR002890">
    <property type="entry name" value="MG2"/>
</dbReference>
<dbReference type="Pfam" id="PF17972">
    <property type="entry name" value="bMG5"/>
    <property type="match status" value="1"/>
</dbReference>
<dbReference type="InterPro" id="IPR011625">
    <property type="entry name" value="A2M_N_BRD"/>
</dbReference>
<dbReference type="OrthoDB" id="9767116at2"/>
<dbReference type="PIRSF" id="PIRSF038980">
    <property type="entry name" value="A2M_bac"/>
    <property type="match status" value="1"/>
</dbReference>
<dbReference type="Proteomes" id="UP000324536">
    <property type="component" value="Chromosome"/>
</dbReference>
<keyword evidence="3" id="KW-0732">Signal</keyword>
<dbReference type="PANTHER" id="PTHR40094">
    <property type="entry name" value="ALPHA-2-MACROGLOBULIN HOMOLOG"/>
    <property type="match status" value="1"/>
</dbReference>
<evidence type="ECO:0000259" key="4">
    <source>
        <dbReference type="SMART" id="SM01359"/>
    </source>
</evidence>